<gene>
    <name evidence="5" type="ORF">QM524_04145</name>
</gene>
<evidence type="ECO:0000256" key="4">
    <source>
        <dbReference type="PIRNR" id="PIRNR006078"/>
    </source>
</evidence>
<evidence type="ECO:0000256" key="1">
    <source>
        <dbReference type="ARBA" id="ARBA00006284"/>
    </source>
</evidence>
<dbReference type="InterPro" id="IPR018193">
    <property type="entry name" value="Glyc_kinase_flavodox-like_fold"/>
</dbReference>
<evidence type="ECO:0000256" key="3">
    <source>
        <dbReference type="ARBA" id="ARBA00022777"/>
    </source>
</evidence>
<dbReference type="PIRSF" id="PIRSF006078">
    <property type="entry name" value="GlxK"/>
    <property type="match status" value="1"/>
</dbReference>
<dbReference type="Pfam" id="PF02595">
    <property type="entry name" value="Gly_kinase"/>
    <property type="match status" value="1"/>
</dbReference>
<keyword evidence="3 4" id="KW-0418">Kinase</keyword>
<dbReference type="InterPro" id="IPR036129">
    <property type="entry name" value="Glycerate_kinase_sf"/>
</dbReference>
<comment type="similarity">
    <text evidence="1 4">Belongs to the glycerate kinase type-1 family.</text>
</comment>
<dbReference type="NCBIfam" id="TIGR00045">
    <property type="entry name" value="glycerate kinase"/>
    <property type="match status" value="1"/>
</dbReference>
<organism evidence="5 6">
    <name type="scientific">Flectobacillus roseus</name>
    <dbReference type="NCBI Taxonomy" id="502259"/>
    <lineage>
        <taxon>Bacteria</taxon>
        <taxon>Pseudomonadati</taxon>
        <taxon>Bacteroidota</taxon>
        <taxon>Cytophagia</taxon>
        <taxon>Cytophagales</taxon>
        <taxon>Flectobacillaceae</taxon>
        <taxon>Flectobacillus</taxon>
    </lineage>
</organism>
<dbReference type="Gene3D" id="3.90.1510.10">
    <property type="entry name" value="Glycerate kinase, domain 2"/>
    <property type="match status" value="1"/>
</dbReference>
<dbReference type="PANTHER" id="PTHR21599:SF0">
    <property type="entry name" value="GLYCERATE KINASE"/>
    <property type="match status" value="1"/>
</dbReference>
<dbReference type="InterPro" id="IPR018197">
    <property type="entry name" value="Glycerate_kinase_RE-like"/>
</dbReference>
<accession>A0ABT6Y4A2</accession>
<dbReference type="GO" id="GO:0008887">
    <property type="term" value="F:glycerate kinase activity"/>
    <property type="evidence" value="ECO:0007669"/>
    <property type="project" value="UniProtKB-EC"/>
</dbReference>
<protein>
    <submittedName>
        <fullName evidence="5">Glycerate kinase</fullName>
        <ecNumber evidence="5">2.7.1.31</ecNumber>
    </submittedName>
</protein>
<dbReference type="RefSeq" id="WP_283343619.1">
    <property type="nucleotide sequence ID" value="NZ_JASHIF010000002.1"/>
</dbReference>
<dbReference type="PANTHER" id="PTHR21599">
    <property type="entry name" value="GLYCERATE KINASE"/>
    <property type="match status" value="1"/>
</dbReference>
<comment type="caution">
    <text evidence="5">The sequence shown here is derived from an EMBL/GenBank/DDBJ whole genome shotgun (WGS) entry which is preliminary data.</text>
</comment>
<name>A0ABT6Y4A2_9BACT</name>
<evidence type="ECO:0000313" key="6">
    <source>
        <dbReference type="Proteomes" id="UP001236507"/>
    </source>
</evidence>
<dbReference type="Proteomes" id="UP001236507">
    <property type="component" value="Unassembled WGS sequence"/>
</dbReference>
<dbReference type="Gene3D" id="3.40.50.10350">
    <property type="entry name" value="Glycerate kinase, domain 1"/>
    <property type="match status" value="1"/>
</dbReference>
<dbReference type="EMBL" id="JASHIF010000002">
    <property type="protein sequence ID" value="MDI9858398.1"/>
    <property type="molecule type" value="Genomic_DNA"/>
</dbReference>
<sequence>MKILIACDSFKDALSAKKVCESISEGIFYTFPEAHIMQKPLADGGEGTLEALQLALDGKYEFVPTFDALHRSIEASYLWIAQQETAIIEMAKASGLELLRPEERNVMKTSTFGTGVLIKHALDRGAKKIFLTVGGSATNDAGMGMAKTLGYQFLDEKGKTLEASGENVGKIASILTQDIDTRIYTTEFYIATDVTNPLFGKNGAAFVYAPQKGANSEEVEQLNHGLEQIHRIFKDTFSIDTQEIAGAGAGGGIGAGGICFLGGKIISAAQWVFETIGLSTAVEEADIVITGEGRIDSQSFQGKVLSEVLKYAKTYQKPIFGIAGQIQELDKLLEIPEVVYVSAIQTGPQSLEISLQNCRELLFQKGKVIGKVLKTIHHG</sequence>
<dbReference type="InterPro" id="IPR004381">
    <property type="entry name" value="Glycerate_kinase"/>
</dbReference>
<proteinExistence type="inferred from homology"/>
<evidence type="ECO:0000256" key="2">
    <source>
        <dbReference type="ARBA" id="ARBA00022679"/>
    </source>
</evidence>
<reference evidence="5 6" key="1">
    <citation type="submission" date="2023-05" db="EMBL/GenBank/DDBJ databases">
        <title>Novel species of genus Flectobacillus isolated from stream in China.</title>
        <authorList>
            <person name="Lu H."/>
        </authorList>
    </citation>
    <scope>NUCLEOTIDE SEQUENCE [LARGE SCALE GENOMIC DNA]</scope>
    <source>
        <strain evidence="5 6">KCTC 42575</strain>
    </source>
</reference>
<keyword evidence="6" id="KW-1185">Reference proteome</keyword>
<keyword evidence="2 4" id="KW-0808">Transferase</keyword>
<dbReference type="SUPFAM" id="SSF110738">
    <property type="entry name" value="Glycerate kinase I"/>
    <property type="match status" value="1"/>
</dbReference>
<evidence type="ECO:0000313" key="5">
    <source>
        <dbReference type="EMBL" id="MDI9858398.1"/>
    </source>
</evidence>
<dbReference type="EC" id="2.7.1.31" evidence="5"/>